<dbReference type="InterPro" id="IPR038005">
    <property type="entry name" value="RX-like_CC"/>
</dbReference>
<evidence type="ECO:0000256" key="1">
    <source>
        <dbReference type="ARBA" id="ARBA00008894"/>
    </source>
</evidence>
<proteinExistence type="inferred from homology"/>
<evidence type="ECO:0000259" key="9">
    <source>
        <dbReference type="Pfam" id="PF18052"/>
    </source>
</evidence>
<dbReference type="InterPro" id="IPR044974">
    <property type="entry name" value="Disease_R_plants"/>
</dbReference>
<dbReference type="SUPFAM" id="SSF52047">
    <property type="entry name" value="RNI-like"/>
    <property type="match status" value="1"/>
</dbReference>
<dbReference type="FunFam" id="3.40.50.300:FF:001091">
    <property type="entry name" value="Probable disease resistance protein At1g61300"/>
    <property type="match status" value="1"/>
</dbReference>
<feature type="domain" description="Disease resistance N-terminal" evidence="9">
    <location>
        <begin position="7"/>
        <end position="89"/>
    </location>
</feature>
<dbReference type="GO" id="GO:0002758">
    <property type="term" value="P:innate immune response-activating signaling pathway"/>
    <property type="evidence" value="ECO:0007669"/>
    <property type="project" value="UniProtKB-ARBA"/>
</dbReference>
<dbReference type="InterPro" id="IPR058922">
    <property type="entry name" value="WHD_DRP"/>
</dbReference>
<feature type="region of interest" description="Disordered" evidence="7">
    <location>
        <begin position="904"/>
        <end position="1124"/>
    </location>
</feature>
<evidence type="ECO:0000256" key="2">
    <source>
        <dbReference type="ARBA" id="ARBA00022614"/>
    </source>
</evidence>
<evidence type="ECO:0000256" key="4">
    <source>
        <dbReference type="ARBA" id="ARBA00022741"/>
    </source>
</evidence>
<evidence type="ECO:0000256" key="5">
    <source>
        <dbReference type="ARBA" id="ARBA00022821"/>
    </source>
</evidence>
<dbReference type="Gene3D" id="3.80.10.10">
    <property type="entry name" value="Ribonuclease Inhibitor"/>
    <property type="match status" value="1"/>
</dbReference>
<name>M7ZLQ4_TRIUA</name>
<feature type="compositionally biased region" description="Polar residues" evidence="7">
    <location>
        <begin position="1035"/>
        <end position="1048"/>
    </location>
</feature>
<dbReference type="InterPro" id="IPR027417">
    <property type="entry name" value="P-loop_NTPase"/>
</dbReference>
<dbReference type="GO" id="GO:0043531">
    <property type="term" value="F:ADP binding"/>
    <property type="evidence" value="ECO:0007669"/>
    <property type="project" value="InterPro"/>
</dbReference>
<dbReference type="Gene3D" id="1.10.10.10">
    <property type="entry name" value="Winged helix-like DNA-binding domain superfamily/Winged helix DNA-binding domain"/>
    <property type="match status" value="1"/>
</dbReference>
<evidence type="ECO:0000259" key="8">
    <source>
        <dbReference type="Pfam" id="PF00931"/>
    </source>
</evidence>
<evidence type="ECO:0000256" key="7">
    <source>
        <dbReference type="SAM" id="MobiDB-lite"/>
    </source>
</evidence>
<gene>
    <name evidence="12" type="ORF">TRIUR3_15915</name>
</gene>
<dbReference type="Pfam" id="PF23598">
    <property type="entry name" value="LRR_14"/>
    <property type="match status" value="1"/>
</dbReference>
<dbReference type="Pfam" id="PF18052">
    <property type="entry name" value="Rx_N"/>
    <property type="match status" value="1"/>
</dbReference>
<dbReference type="InterPro" id="IPR032675">
    <property type="entry name" value="LRR_dom_sf"/>
</dbReference>
<feature type="compositionally biased region" description="Basic and acidic residues" evidence="7">
    <location>
        <begin position="1058"/>
        <end position="1076"/>
    </location>
</feature>
<feature type="domain" description="Disease resistance R13L4/SHOC-2-like LRR" evidence="11">
    <location>
        <begin position="548"/>
        <end position="914"/>
    </location>
</feature>
<evidence type="ECO:0000256" key="3">
    <source>
        <dbReference type="ARBA" id="ARBA00022737"/>
    </source>
</evidence>
<feature type="domain" description="Disease resistance protein winged helix" evidence="10">
    <location>
        <begin position="428"/>
        <end position="499"/>
    </location>
</feature>
<accession>M7ZLQ4</accession>
<keyword evidence="6" id="KW-0175">Coiled coil</keyword>
<keyword evidence="4" id="KW-0547">Nucleotide-binding</keyword>
<dbReference type="AlphaFoldDB" id="M7ZLQ4"/>
<evidence type="ECO:0000259" key="10">
    <source>
        <dbReference type="Pfam" id="PF23559"/>
    </source>
</evidence>
<dbReference type="eggNOG" id="KOG4658">
    <property type="taxonomic scope" value="Eukaryota"/>
</dbReference>
<dbReference type="GO" id="GO:0042742">
    <property type="term" value="P:defense response to bacterium"/>
    <property type="evidence" value="ECO:0007669"/>
    <property type="project" value="UniProtKB-ARBA"/>
</dbReference>
<dbReference type="Gene3D" id="3.40.50.300">
    <property type="entry name" value="P-loop containing nucleotide triphosphate hydrolases"/>
    <property type="match status" value="1"/>
</dbReference>
<feature type="compositionally biased region" description="Basic and acidic residues" evidence="7">
    <location>
        <begin position="965"/>
        <end position="982"/>
    </location>
</feature>
<keyword evidence="5" id="KW-0611">Plant defense</keyword>
<dbReference type="FunFam" id="1.10.10.10:FF:000322">
    <property type="entry name" value="Probable disease resistance protein At1g63360"/>
    <property type="match status" value="1"/>
</dbReference>
<dbReference type="GO" id="GO:0009626">
    <property type="term" value="P:plant-type hypersensitive response"/>
    <property type="evidence" value="ECO:0007669"/>
    <property type="project" value="UniProtKB-ARBA"/>
</dbReference>
<dbReference type="InterPro" id="IPR041118">
    <property type="entry name" value="Rx_N"/>
</dbReference>
<dbReference type="InterPro" id="IPR055414">
    <property type="entry name" value="LRR_R13L4/SHOC2-like"/>
</dbReference>
<organism evidence="12">
    <name type="scientific">Triticum urartu</name>
    <name type="common">Red wild einkorn</name>
    <name type="synonym">Crithodium urartu</name>
    <dbReference type="NCBI Taxonomy" id="4572"/>
    <lineage>
        <taxon>Eukaryota</taxon>
        <taxon>Viridiplantae</taxon>
        <taxon>Streptophyta</taxon>
        <taxon>Embryophyta</taxon>
        <taxon>Tracheophyta</taxon>
        <taxon>Spermatophyta</taxon>
        <taxon>Magnoliopsida</taxon>
        <taxon>Liliopsida</taxon>
        <taxon>Poales</taxon>
        <taxon>Poaceae</taxon>
        <taxon>BOP clade</taxon>
        <taxon>Pooideae</taxon>
        <taxon>Triticodae</taxon>
        <taxon>Triticeae</taxon>
        <taxon>Triticinae</taxon>
        <taxon>Triticum</taxon>
    </lineage>
</organism>
<dbReference type="Pfam" id="PF23559">
    <property type="entry name" value="WHD_DRP"/>
    <property type="match status" value="1"/>
</dbReference>
<dbReference type="InterPro" id="IPR036388">
    <property type="entry name" value="WH-like_DNA-bd_sf"/>
</dbReference>
<protein>
    <submittedName>
        <fullName evidence="12">Disease resistance protein RPM1</fullName>
    </submittedName>
</protein>
<dbReference type="OMA" id="VEHIEDN"/>
<dbReference type="SUPFAM" id="SSF52540">
    <property type="entry name" value="P-loop containing nucleoside triphosphate hydrolases"/>
    <property type="match status" value="1"/>
</dbReference>
<reference evidence="12" key="1">
    <citation type="journal article" date="2013" name="Nature">
        <title>Draft genome of the wheat A-genome progenitor Triticum urartu.</title>
        <authorList>
            <person name="Ling H.Q."/>
            <person name="Zhao S."/>
            <person name="Liu D."/>
            <person name="Wang J."/>
            <person name="Sun H."/>
            <person name="Zhang C."/>
            <person name="Fan H."/>
            <person name="Li D."/>
            <person name="Dong L."/>
            <person name="Tao Y."/>
            <person name="Gao C."/>
            <person name="Wu H."/>
            <person name="Li Y."/>
            <person name="Cui Y."/>
            <person name="Guo X."/>
            <person name="Zheng S."/>
            <person name="Wang B."/>
            <person name="Yu K."/>
            <person name="Liang Q."/>
            <person name="Yang W."/>
            <person name="Lou X."/>
            <person name="Chen J."/>
            <person name="Feng M."/>
            <person name="Jian J."/>
            <person name="Zhang X."/>
            <person name="Luo G."/>
            <person name="Jiang Y."/>
            <person name="Liu J."/>
            <person name="Wang Z."/>
            <person name="Sha Y."/>
            <person name="Zhang B."/>
            <person name="Wu H."/>
            <person name="Tang D."/>
            <person name="Shen Q."/>
            <person name="Xue P."/>
            <person name="Zou S."/>
            <person name="Wang X."/>
            <person name="Liu X."/>
            <person name="Wang F."/>
            <person name="Yang Y."/>
            <person name="An X."/>
            <person name="Dong Z."/>
            <person name="Zhang K."/>
            <person name="Zhang X."/>
            <person name="Luo M.C."/>
            <person name="Dvorak J."/>
            <person name="Tong Y."/>
            <person name="Wang J."/>
            <person name="Yang H."/>
            <person name="Li Z."/>
            <person name="Wang D."/>
            <person name="Zhang A."/>
            <person name="Wang J."/>
        </authorList>
    </citation>
    <scope>NUCLEOTIDE SEQUENCE</scope>
</reference>
<dbReference type="Pfam" id="PF00931">
    <property type="entry name" value="NB-ARC"/>
    <property type="match status" value="1"/>
</dbReference>
<feature type="domain" description="NB-ARC" evidence="8">
    <location>
        <begin position="173"/>
        <end position="340"/>
    </location>
</feature>
<keyword evidence="2" id="KW-0433">Leucine-rich repeat</keyword>
<evidence type="ECO:0000256" key="6">
    <source>
        <dbReference type="ARBA" id="ARBA00023054"/>
    </source>
</evidence>
<dbReference type="Gene3D" id="1.10.8.430">
    <property type="entry name" value="Helical domain of apoptotic protease-activating factors"/>
    <property type="match status" value="1"/>
</dbReference>
<dbReference type="EMBL" id="KD107502">
    <property type="protein sequence ID" value="EMS60551.1"/>
    <property type="molecule type" value="Genomic_DNA"/>
</dbReference>
<feature type="compositionally biased region" description="Basic and acidic residues" evidence="7">
    <location>
        <begin position="990"/>
        <end position="1001"/>
    </location>
</feature>
<dbReference type="PANTHER" id="PTHR23155:SF1181">
    <property type="entry name" value="OS08G0170200 PROTEIN"/>
    <property type="match status" value="1"/>
</dbReference>
<dbReference type="InterPro" id="IPR002182">
    <property type="entry name" value="NB-ARC"/>
</dbReference>
<evidence type="ECO:0000259" key="11">
    <source>
        <dbReference type="Pfam" id="PF23598"/>
    </source>
</evidence>
<dbReference type="CDD" id="cd14798">
    <property type="entry name" value="RX-CC_like"/>
    <property type="match status" value="1"/>
</dbReference>
<dbReference type="PRINTS" id="PR00364">
    <property type="entry name" value="DISEASERSIST"/>
</dbReference>
<dbReference type="PANTHER" id="PTHR23155">
    <property type="entry name" value="DISEASE RESISTANCE PROTEIN RP"/>
    <property type="match status" value="1"/>
</dbReference>
<dbReference type="InterPro" id="IPR042197">
    <property type="entry name" value="Apaf_helical"/>
</dbReference>
<keyword evidence="3" id="KW-0677">Repeat</keyword>
<comment type="similarity">
    <text evidence="1">Belongs to the disease resistance NB-LRR family.</text>
</comment>
<evidence type="ECO:0000313" key="12">
    <source>
        <dbReference type="EMBL" id="EMS60551.1"/>
    </source>
</evidence>
<dbReference type="STRING" id="4572.M7ZLQ4"/>
<dbReference type="Gene3D" id="1.20.5.4130">
    <property type="match status" value="1"/>
</dbReference>
<sequence length="1152" mass="129325">MDVVTSVMGSLLAKLGELLLAEYKLQKGVKEDVESLELEMKGVHAALTMVAKVPRDQLDQQVKIWADELTGLSYDMEDVVDNFLVYVEGFDPAANSHKLKLLVEKMTSLFTKGKARHQIANAIKDIKTHAKDLADWHDRYSKVKDTGINNTIYPCLAALYKNQKDLVGIEDARDELIKRLTHSDGDVSNQQLKIVSISGAGGLGKTTLAKAVYDSLQTKFSCKAFVPVGRNPQVNKVLKDILLELEPSKSMGDIAILDERQLINKLRDLLQDKRYFIVIDDIWDTTAWGIIKFALLDNNLGSRVITTTRLHQVATKTGDVYKLEPLSHSLSEELFYTILSDGKGKCPYDQPSDVSKKFLQKCAGVPLAIIAIASLLRDKPMENWSTLYSSIGFGNGDNKDIDDMRRILMFSYDDLPYHLRPCLLHLSIFPEDALIMKDTLIWMWVAEGFVHEEPGIGLFEIGERYFNDLVNRSMLLPVEHIEDNAIYACRVHDMVLDIICLLSKEQNFVTILDSNEKYSSSQSKARRLAVQTRDGEQHNHLVNKSMPKLRSCYASMCHISMMPPLSCFQVLRVLDMKNCKFLENCHLEHLGKSHLLRYLSLENTNISELPKDIGDLKFLQTLDLRNCKIKGLPQSTSLLRKLKCLRVGSMRLCTDGFEHICIEAPNWIGNLTSLEELSLKISGEFSTFVEGLGKLTELRVLGCDLRGHLDERSMKTLVGSVCKLEKIQILHLEDLDEWSEMETDTYWAGYKPPRELRDLSMSSTFSRLPAWINSSLLPNLSKLKMDLYHFEEPDVVNLGGLPKLCDMGNLWIDSYIEFPDGAFPKLRYCGIHAPFWFLPGSMRSLECITFGFGTMWYMRDAVIDFDFISTLVNLPSLRWVFANIDCHGARASDVEKMEAAVRQAIDNHPNHPTLDLDMSGDPRMIKEPASPLLHHATSVGTSAREDNKESSSQETQQEFDDDDDNRIKQKPDLEQKKQDQSHEGQASDSTKAEPENQREANDVAPDAVEKCSVLDVHPNSPVPRLSFGMSAPSPAHTTTAGVSNSAQAINEKEEEESQADRQEQLQERSKPRHQDEIYGSYLPRVTSGIEASTPESADEQVETGEASPWRTPAADGKAAISMASSPGRAPAAACVAHAADPTAPAWIQRRTY</sequence>